<dbReference type="EMBL" id="UOEK01000094">
    <property type="protein sequence ID" value="VAV96235.1"/>
    <property type="molecule type" value="Genomic_DNA"/>
</dbReference>
<organism evidence="1">
    <name type="scientific">hydrothermal vent metagenome</name>
    <dbReference type="NCBI Taxonomy" id="652676"/>
    <lineage>
        <taxon>unclassified sequences</taxon>
        <taxon>metagenomes</taxon>
        <taxon>ecological metagenomes</taxon>
    </lineage>
</organism>
<feature type="non-terminal residue" evidence="1">
    <location>
        <position position="172"/>
    </location>
</feature>
<dbReference type="PROSITE" id="PS51257">
    <property type="entry name" value="PROKAR_LIPOPROTEIN"/>
    <property type="match status" value="1"/>
</dbReference>
<reference evidence="1" key="1">
    <citation type="submission" date="2018-06" db="EMBL/GenBank/DDBJ databases">
        <authorList>
            <person name="Zhirakovskaya E."/>
        </authorList>
    </citation>
    <scope>NUCLEOTIDE SEQUENCE</scope>
</reference>
<dbReference type="AlphaFoldDB" id="A0A3B0SMY9"/>
<protein>
    <submittedName>
        <fullName evidence="1">Uncharacterized protein</fullName>
    </submittedName>
</protein>
<name>A0A3B0SMY9_9ZZZZ</name>
<gene>
    <name evidence="1" type="ORF">MNBD_ACTINO02-1347</name>
</gene>
<evidence type="ECO:0000313" key="1">
    <source>
        <dbReference type="EMBL" id="VAV96235.1"/>
    </source>
</evidence>
<sequence length="172" mass="17686">MKRFVLVSVAMALVVASCTSSEPATTTAIASVDTTSSTSIAPPVGDTTTTTVSRFVTTTTAIPPTTTTTIPIAPRMPPKGWTEVDVDPELFGDATLTAGVVSDGRFVLVGCERAVDHAPTATLGFPVWVSDDGTEWKLAEGPDGVGCLKQVEATPFGYFAVARGGGGDALYS</sequence>
<proteinExistence type="predicted"/>
<accession>A0A3B0SMY9</accession>